<feature type="non-terminal residue" evidence="2">
    <location>
        <position position="1"/>
    </location>
</feature>
<dbReference type="EMBL" id="CAACVG010000684">
    <property type="protein sequence ID" value="VEN34426.1"/>
    <property type="molecule type" value="Genomic_DNA"/>
</dbReference>
<keyword evidence="3" id="KW-1185">Reference proteome</keyword>
<dbReference type="Proteomes" id="UP000410492">
    <property type="component" value="Unassembled WGS sequence"/>
</dbReference>
<name>A0A653BFR9_CALMS</name>
<feature type="signal peptide" evidence="1">
    <location>
        <begin position="1"/>
        <end position="26"/>
    </location>
</feature>
<evidence type="ECO:0000313" key="2">
    <source>
        <dbReference type="EMBL" id="VEN34426.1"/>
    </source>
</evidence>
<sequence length="57" mass="6367">ICQCQNELLLEFTVLLLSLYLHRSRANSDTIFGLCRTFLINNGTAHGRGSCRCSAVH</sequence>
<accession>A0A653BFR9</accession>
<protein>
    <submittedName>
        <fullName evidence="2">Uncharacterized protein</fullName>
    </submittedName>
</protein>
<keyword evidence="1" id="KW-0732">Signal</keyword>
<proteinExistence type="predicted"/>
<reference evidence="2 3" key="1">
    <citation type="submission" date="2019-01" db="EMBL/GenBank/DDBJ databases">
        <authorList>
            <person name="Sayadi A."/>
        </authorList>
    </citation>
    <scope>NUCLEOTIDE SEQUENCE [LARGE SCALE GENOMIC DNA]</scope>
</reference>
<evidence type="ECO:0000256" key="1">
    <source>
        <dbReference type="SAM" id="SignalP"/>
    </source>
</evidence>
<dbReference type="AlphaFoldDB" id="A0A653BFR9"/>
<feature type="chain" id="PRO_5024825287" evidence="1">
    <location>
        <begin position="27"/>
        <end position="57"/>
    </location>
</feature>
<evidence type="ECO:0000313" key="3">
    <source>
        <dbReference type="Proteomes" id="UP000410492"/>
    </source>
</evidence>
<organism evidence="2 3">
    <name type="scientific">Callosobruchus maculatus</name>
    <name type="common">Southern cowpea weevil</name>
    <name type="synonym">Pulse bruchid</name>
    <dbReference type="NCBI Taxonomy" id="64391"/>
    <lineage>
        <taxon>Eukaryota</taxon>
        <taxon>Metazoa</taxon>
        <taxon>Ecdysozoa</taxon>
        <taxon>Arthropoda</taxon>
        <taxon>Hexapoda</taxon>
        <taxon>Insecta</taxon>
        <taxon>Pterygota</taxon>
        <taxon>Neoptera</taxon>
        <taxon>Endopterygota</taxon>
        <taxon>Coleoptera</taxon>
        <taxon>Polyphaga</taxon>
        <taxon>Cucujiformia</taxon>
        <taxon>Chrysomeloidea</taxon>
        <taxon>Chrysomelidae</taxon>
        <taxon>Bruchinae</taxon>
        <taxon>Bruchini</taxon>
        <taxon>Callosobruchus</taxon>
    </lineage>
</organism>
<gene>
    <name evidence="2" type="ORF">CALMAC_LOCUS626</name>
</gene>